<organism evidence="1 2">
    <name type="scientific">Oculimacula yallundae</name>
    <dbReference type="NCBI Taxonomy" id="86028"/>
    <lineage>
        <taxon>Eukaryota</taxon>
        <taxon>Fungi</taxon>
        <taxon>Dikarya</taxon>
        <taxon>Ascomycota</taxon>
        <taxon>Pezizomycotina</taxon>
        <taxon>Leotiomycetes</taxon>
        <taxon>Helotiales</taxon>
        <taxon>Ploettnerulaceae</taxon>
        <taxon>Oculimacula</taxon>
    </lineage>
</organism>
<dbReference type="SUPFAM" id="SSF54593">
    <property type="entry name" value="Glyoxalase/Bleomycin resistance protein/Dihydroxybiphenyl dioxygenase"/>
    <property type="match status" value="1"/>
</dbReference>
<reference evidence="1 2" key="1">
    <citation type="journal article" date="2024" name="Commun. Biol.">
        <title>Comparative genomic analysis of thermophilic fungi reveals convergent evolutionary adaptations and gene losses.</title>
        <authorList>
            <person name="Steindorff A.S."/>
            <person name="Aguilar-Pontes M.V."/>
            <person name="Robinson A.J."/>
            <person name="Andreopoulos B."/>
            <person name="LaButti K."/>
            <person name="Kuo A."/>
            <person name="Mondo S."/>
            <person name="Riley R."/>
            <person name="Otillar R."/>
            <person name="Haridas S."/>
            <person name="Lipzen A."/>
            <person name="Grimwood J."/>
            <person name="Schmutz J."/>
            <person name="Clum A."/>
            <person name="Reid I.D."/>
            <person name="Moisan M.C."/>
            <person name="Butler G."/>
            <person name="Nguyen T.T.M."/>
            <person name="Dewar K."/>
            <person name="Conant G."/>
            <person name="Drula E."/>
            <person name="Henrissat B."/>
            <person name="Hansel C."/>
            <person name="Singer S."/>
            <person name="Hutchinson M.I."/>
            <person name="de Vries R.P."/>
            <person name="Natvig D.O."/>
            <person name="Powell A.J."/>
            <person name="Tsang A."/>
            <person name="Grigoriev I.V."/>
        </authorList>
    </citation>
    <scope>NUCLEOTIDE SEQUENCE [LARGE SCALE GENOMIC DNA]</scope>
    <source>
        <strain evidence="1 2">CBS 494.80</strain>
    </source>
</reference>
<dbReference type="EMBL" id="JAZHXI010000005">
    <property type="protein sequence ID" value="KAL2071557.1"/>
    <property type="molecule type" value="Genomic_DNA"/>
</dbReference>
<evidence type="ECO:0000313" key="2">
    <source>
        <dbReference type="Proteomes" id="UP001595075"/>
    </source>
</evidence>
<sequence length="155" mass="17070">MPISHVSLPSSSLPESTVFYLAALKPLGYGVFLELENQIGPVDEKDVDGKILRSKCVHVAFTGGSRGEMRRFWEEAIKAGGKDNGAPGERPQYPKGYYCAYVIDLEGNNIECAHYQPLWLSAVQRAPSILGVVLLGFWLGGLRGGMSLRKEMHEM</sequence>
<dbReference type="Proteomes" id="UP001595075">
    <property type="component" value="Unassembled WGS sequence"/>
</dbReference>
<evidence type="ECO:0008006" key="3">
    <source>
        <dbReference type="Google" id="ProtNLM"/>
    </source>
</evidence>
<protein>
    <recommendedName>
        <fullName evidence="3">VOC domain-containing protein</fullName>
    </recommendedName>
</protein>
<dbReference type="InterPro" id="IPR029068">
    <property type="entry name" value="Glyas_Bleomycin-R_OHBP_Dase"/>
</dbReference>
<dbReference type="Gene3D" id="3.10.180.10">
    <property type="entry name" value="2,3-Dihydroxybiphenyl 1,2-Dioxygenase, domain 1"/>
    <property type="match status" value="1"/>
</dbReference>
<comment type="caution">
    <text evidence="1">The sequence shown here is derived from an EMBL/GenBank/DDBJ whole genome shotgun (WGS) entry which is preliminary data.</text>
</comment>
<keyword evidence="2" id="KW-1185">Reference proteome</keyword>
<proteinExistence type="predicted"/>
<dbReference type="CDD" id="cd07262">
    <property type="entry name" value="VOC_like"/>
    <property type="match status" value="1"/>
</dbReference>
<dbReference type="PANTHER" id="PTHR35006">
    <property type="entry name" value="GLYOXALASE FAMILY PROTEIN (AFU_ORTHOLOGUE AFUA_5G14830)"/>
    <property type="match status" value="1"/>
</dbReference>
<evidence type="ECO:0000313" key="1">
    <source>
        <dbReference type="EMBL" id="KAL2071557.1"/>
    </source>
</evidence>
<gene>
    <name evidence="1" type="ORF">VTL71DRAFT_12792</name>
</gene>
<dbReference type="PANTHER" id="PTHR35006:SF3">
    <property type="entry name" value="GLYOXALASE FAMILY PROTEIN (AFU_ORTHOLOGUE AFUA_3G06020)"/>
    <property type="match status" value="1"/>
</dbReference>
<name>A0ABR4CNH4_9HELO</name>
<accession>A0ABR4CNH4</accession>